<dbReference type="OrthoDB" id="3143640at2759"/>
<evidence type="ECO:0000313" key="1">
    <source>
        <dbReference type="EMBL" id="KAF7347834.1"/>
    </source>
</evidence>
<comment type="caution">
    <text evidence="1">The sequence shown here is derived from an EMBL/GenBank/DDBJ whole genome shotgun (WGS) entry which is preliminary data.</text>
</comment>
<protein>
    <submittedName>
        <fullName evidence="1">Putative poxc laccase transcription factor</fullName>
    </submittedName>
</protein>
<sequence>MALVACSPLPSLSKPVDDPPVNFIEAGPSNSCQSMSDPFTAGLILRTHSSDLRLYCTVPTWSSSSDTCLDLHDLHQLRTKFLVFIHDLVHALRSSGAVGFIRASAVKLLPVHYLCWRMH</sequence>
<evidence type="ECO:0000313" key="2">
    <source>
        <dbReference type="Proteomes" id="UP000620124"/>
    </source>
</evidence>
<reference evidence="1" key="1">
    <citation type="submission" date="2020-05" db="EMBL/GenBank/DDBJ databases">
        <title>Mycena genomes resolve the evolution of fungal bioluminescence.</title>
        <authorList>
            <person name="Tsai I.J."/>
        </authorList>
    </citation>
    <scope>NUCLEOTIDE SEQUENCE</scope>
    <source>
        <strain evidence="1">CCC161011</strain>
    </source>
</reference>
<name>A0A8H6XW54_9AGAR</name>
<dbReference type="Proteomes" id="UP000620124">
    <property type="component" value="Unassembled WGS sequence"/>
</dbReference>
<keyword evidence="2" id="KW-1185">Reference proteome</keyword>
<accession>A0A8H6XW54</accession>
<dbReference type="AlphaFoldDB" id="A0A8H6XW54"/>
<gene>
    <name evidence="1" type="ORF">MVEN_01540900</name>
</gene>
<organism evidence="1 2">
    <name type="scientific">Mycena venus</name>
    <dbReference type="NCBI Taxonomy" id="2733690"/>
    <lineage>
        <taxon>Eukaryota</taxon>
        <taxon>Fungi</taxon>
        <taxon>Dikarya</taxon>
        <taxon>Basidiomycota</taxon>
        <taxon>Agaricomycotina</taxon>
        <taxon>Agaricomycetes</taxon>
        <taxon>Agaricomycetidae</taxon>
        <taxon>Agaricales</taxon>
        <taxon>Marasmiineae</taxon>
        <taxon>Mycenaceae</taxon>
        <taxon>Mycena</taxon>
    </lineage>
</organism>
<proteinExistence type="predicted"/>
<dbReference type="EMBL" id="JACAZI010000012">
    <property type="protein sequence ID" value="KAF7347834.1"/>
    <property type="molecule type" value="Genomic_DNA"/>
</dbReference>